<name>A0A0U5K4E2_LIMRT</name>
<reference evidence="1" key="1">
    <citation type="submission" date="2015-10" db="EMBL/GenBank/DDBJ databases">
        <authorList>
            <person name="Gilbert D.G."/>
        </authorList>
    </citation>
    <scope>NUCLEOTIDE SEQUENCE</scope>
    <source>
        <strain evidence="1">Lp167-67</strain>
    </source>
</reference>
<gene>
    <name evidence="1" type="ORF">LRLP16767_LRLP167_01004</name>
</gene>
<dbReference type="AlphaFoldDB" id="A0A0U5K4E2"/>
<sequence>MGCTSFFDIKENKPKKRVKALNQPRLVLYNLTLLFVS</sequence>
<accession>A0A0U5K4E2</accession>
<organism evidence="1">
    <name type="scientific">Limosilactobacillus reuteri</name>
    <name type="common">Lactobacillus reuteri</name>
    <dbReference type="NCBI Taxonomy" id="1598"/>
    <lineage>
        <taxon>Bacteria</taxon>
        <taxon>Bacillati</taxon>
        <taxon>Bacillota</taxon>
        <taxon>Bacilli</taxon>
        <taxon>Lactobacillales</taxon>
        <taxon>Lactobacillaceae</taxon>
        <taxon>Limosilactobacillus</taxon>
    </lineage>
</organism>
<protein>
    <submittedName>
        <fullName evidence="1">Uncharacterized protein</fullName>
    </submittedName>
</protein>
<dbReference type="EMBL" id="LN887751">
    <property type="protein sequence ID" value="CUR43206.1"/>
    <property type="molecule type" value="Genomic_DNA"/>
</dbReference>
<evidence type="ECO:0000313" key="1">
    <source>
        <dbReference type="EMBL" id="CUR43206.1"/>
    </source>
</evidence>
<proteinExistence type="predicted"/>